<evidence type="ECO:0000313" key="14">
    <source>
        <dbReference type="EMBL" id="RWS31024.1"/>
    </source>
</evidence>
<protein>
    <recommendedName>
        <fullName evidence="8">Ethylmalonyl-CoA decarboxylase</fullName>
        <ecNumber evidence="7">4.1.1.94</ecNumber>
    </recommendedName>
    <alternativeName>
        <fullName evidence="10">Enoyl-CoA hydratase domain-containing protein 1</fullName>
    </alternativeName>
    <alternativeName>
        <fullName evidence="9">Methylmalonyl-CoA decarboxylase</fullName>
    </alternativeName>
</protein>
<dbReference type="InterPro" id="IPR018376">
    <property type="entry name" value="Enoyl-CoA_hyd/isom_CS"/>
</dbReference>
<comment type="catalytic activity">
    <reaction evidence="6">
        <text>(2R)-ethylmalonyl-CoA + H(+) = butanoyl-CoA + CO2</text>
        <dbReference type="Rhea" id="RHEA:59540"/>
        <dbReference type="ChEBI" id="CHEBI:15378"/>
        <dbReference type="ChEBI" id="CHEBI:16526"/>
        <dbReference type="ChEBI" id="CHEBI:57371"/>
        <dbReference type="ChEBI" id="CHEBI:85316"/>
        <dbReference type="EC" id="4.1.1.94"/>
    </reaction>
    <physiologicalReaction direction="left-to-right" evidence="6">
        <dbReference type="Rhea" id="RHEA:59541"/>
    </physiologicalReaction>
</comment>
<keyword evidence="3" id="KW-0963">Cytoplasm</keyword>
<dbReference type="OrthoDB" id="448450at2759"/>
<dbReference type="PANTHER" id="PTHR11941:SF27">
    <property type="entry name" value="ETHYLMALONYL-COA DECARBOXYLASE"/>
    <property type="match status" value="1"/>
</dbReference>
<keyword evidence="4" id="KW-0456">Lyase</keyword>
<keyword evidence="15" id="KW-1185">Reference proteome</keyword>
<dbReference type="STRING" id="299467.A0A443SU43"/>
<evidence type="ECO:0000256" key="12">
    <source>
        <dbReference type="ARBA" id="ARBA00056546"/>
    </source>
</evidence>
<dbReference type="GO" id="GO:0006635">
    <property type="term" value="P:fatty acid beta-oxidation"/>
    <property type="evidence" value="ECO:0007669"/>
    <property type="project" value="TreeGrafter"/>
</dbReference>
<dbReference type="Gene3D" id="3.90.226.10">
    <property type="entry name" value="2-enoyl-CoA Hydratase, Chain A, domain 1"/>
    <property type="match status" value="1"/>
</dbReference>
<evidence type="ECO:0000256" key="2">
    <source>
        <dbReference type="ARBA" id="ARBA00005254"/>
    </source>
</evidence>
<name>A0A443SU43_9ACAR</name>
<comment type="catalytic activity">
    <reaction evidence="5">
        <text>(2S)-ethylmalonyl-CoA + H(+) = butanoyl-CoA + CO2</text>
        <dbReference type="Rhea" id="RHEA:32131"/>
        <dbReference type="ChEBI" id="CHEBI:15378"/>
        <dbReference type="ChEBI" id="CHEBI:16526"/>
        <dbReference type="ChEBI" id="CHEBI:57371"/>
        <dbReference type="ChEBI" id="CHEBI:60909"/>
        <dbReference type="EC" id="4.1.1.94"/>
    </reaction>
    <physiologicalReaction direction="left-to-right" evidence="5">
        <dbReference type="Rhea" id="RHEA:32132"/>
    </physiologicalReaction>
</comment>
<comment type="subcellular location">
    <subcellularLocation>
        <location evidence="1">Cytoplasm</location>
        <location evidence="1">Cytosol</location>
    </subcellularLocation>
</comment>
<dbReference type="InterPro" id="IPR029045">
    <property type="entry name" value="ClpP/crotonase-like_dom_sf"/>
</dbReference>
<reference evidence="14 15" key="1">
    <citation type="journal article" date="2018" name="Gigascience">
        <title>Genomes of trombidid mites reveal novel predicted allergens and laterally-transferred genes associated with secondary metabolism.</title>
        <authorList>
            <person name="Dong X."/>
            <person name="Chaisiri K."/>
            <person name="Xia D."/>
            <person name="Armstrong S.D."/>
            <person name="Fang Y."/>
            <person name="Donnelly M.J."/>
            <person name="Kadowaki T."/>
            <person name="McGarry J.W."/>
            <person name="Darby A.C."/>
            <person name="Makepeace B.L."/>
        </authorList>
    </citation>
    <scope>NUCLEOTIDE SEQUENCE [LARGE SCALE GENOMIC DNA]</scope>
    <source>
        <strain evidence="14">UoL-UT</strain>
    </source>
</reference>
<evidence type="ECO:0000313" key="15">
    <source>
        <dbReference type="Proteomes" id="UP000288716"/>
    </source>
</evidence>
<dbReference type="Pfam" id="PF00378">
    <property type="entry name" value="ECH_1"/>
    <property type="match status" value="1"/>
</dbReference>
<dbReference type="EC" id="4.1.1.94" evidence="7"/>
<accession>A0A443SU43</accession>
<evidence type="ECO:0000256" key="1">
    <source>
        <dbReference type="ARBA" id="ARBA00004514"/>
    </source>
</evidence>
<evidence type="ECO:0000256" key="3">
    <source>
        <dbReference type="ARBA" id="ARBA00022490"/>
    </source>
</evidence>
<evidence type="ECO:0000256" key="6">
    <source>
        <dbReference type="ARBA" id="ARBA00036541"/>
    </source>
</evidence>
<evidence type="ECO:0000256" key="13">
    <source>
        <dbReference type="RuleBase" id="RU003707"/>
    </source>
</evidence>
<comment type="similarity">
    <text evidence="2 13">Belongs to the enoyl-CoA hydratase/isomerase family.</text>
</comment>
<dbReference type="GO" id="GO:0005829">
    <property type="term" value="C:cytosol"/>
    <property type="evidence" value="ECO:0007669"/>
    <property type="project" value="UniProtKB-SubCell"/>
</dbReference>
<proteinExistence type="inferred from homology"/>
<dbReference type="PANTHER" id="PTHR11941">
    <property type="entry name" value="ENOYL-COA HYDRATASE-RELATED"/>
    <property type="match status" value="1"/>
</dbReference>
<sequence length="282" mass="30965">MEIECNSPESHVDDICEKFRSKEGGCFKLCKDDDSGVALLSICHPERKNALSGSMMVQLRDVIIQLERWKQGKAVIIYGSEGSFCSGGDLNTVRQIADQQGGHDMATLMQHNLKRFQNLHLLTVALIQGKAIGGGAELTTACDFRLMTKSAQIGFVHVKLNITPGWGGGARLVKLLGPSRALDLLTSGRQLNADEAKRIGLINDTIENCDEKNIDDVLSKAKLWIEPYIKGTPKTINAIKDIVNAAMNLSLEEALKKELDIFTSVWGGPSHRNALSMNLKHR</sequence>
<gene>
    <name evidence="14" type="ORF">B4U80_04509</name>
</gene>
<comment type="caution">
    <text evidence="14">The sequence shown here is derived from an EMBL/GenBank/DDBJ whole genome shotgun (WGS) entry which is preliminary data.</text>
</comment>
<dbReference type="CDD" id="cd06558">
    <property type="entry name" value="crotonase-like"/>
    <property type="match status" value="1"/>
</dbReference>
<dbReference type="SUPFAM" id="SSF52096">
    <property type="entry name" value="ClpP/crotonase"/>
    <property type="match status" value="1"/>
</dbReference>
<dbReference type="Proteomes" id="UP000288716">
    <property type="component" value="Unassembled WGS sequence"/>
</dbReference>
<comment type="function">
    <text evidence="12">Decarboxylates ethylmalonyl-CoA, a potentially toxic metabolite, to form butyryl-CoA, suggesting it might be involved in metabolite proofreading. Acts preferentially on (S)-ethylmalonyl-CoA but also has some activity on the (R)-isomer. Also has methylmalonyl-CoA decarboxylase activity at lower level.</text>
</comment>
<evidence type="ECO:0000256" key="9">
    <source>
        <dbReference type="ARBA" id="ARBA00042052"/>
    </source>
</evidence>
<dbReference type="AlphaFoldDB" id="A0A443SU43"/>
<evidence type="ECO:0000256" key="10">
    <source>
        <dbReference type="ARBA" id="ARBA00042182"/>
    </source>
</evidence>
<evidence type="ECO:0000256" key="7">
    <source>
        <dbReference type="ARBA" id="ARBA00038883"/>
    </source>
</evidence>
<evidence type="ECO:0000256" key="11">
    <source>
        <dbReference type="ARBA" id="ARBA00047446"/>
    </source>
</evidence>
<evidence type="ECO:0000256" key="8">
    <source>
        <dbReference type="ARBA" id="ARBA00039903"/>
    </source>
</evidence>
<dbReference type="EMBL" id="NCKV01000296">
    <property type="protein sequence ID" value="RWS31024.1"/>
    <property type="molecule type" value="Genomic_DNA"/>
</dbReference>
<organism evidence="14 15">
    <name type="scientific">Leptotrombidium deliense</name>
    <dbReference type="NCBI Taxonomy" id="299467"/>
    <lineage>
        <taxon>Eukaryota</taxon>
        <taxon>Metazoa</taxon>
        <taxon>Ecdysozoa</taxon>
        <taxon>Arthropoda</taxon>
        <taxon>Chelicerata</taxon>
        <taxon>Arachnida</taxon>
        <taxon>Acari</taxon>
        <taxon>Acariformes</taxon>
        <taxon>Trombidiformes</taxon>
        <taxon>Prostigmata</taxon>
        <taxon>Anystina</taxon>
        <taxon>Parasitengona</taxon>
        <taxon>Trombiculoidea</taxon>
        <taxon>Trombiculidae</taxon>
        <taxon>Leptotrombidium</taxon>
    </lineage>
</organism>
<dbReference type="GO" id="GO:0004492">
    <property type="term" value="F:methyl/ethyl malonyl-CoA decarboxylase activity"/>
    <property type="evidence" value="ECO:0007669"/>
    <property type="project" value="UniProtKB-EC"/>
</dbReference>
<comment type="catalytic activity">
    <reaction evidence="11">
        <text>(S)-methylmalonyl-CoA + H(+) = propanoyl-CoA + CO2</text>
        <dbReference type="Rhea" id="RHEA:61340"/>
        <dbReference type="ChEBI" id="CHEBI:15378"/>
        <dbReference type="ChEBI" id="CHEBI:16526"/>
        <dbReference type="ChEBI" id="CHEBI:57327"/>
        <dbReference type="ChEBI" id="CHEBI:57392"/>
        <dbReference type="EC" id="4.1.1.94"/>
    </reaction>
    <physiologicalReaction direction="left-to-right" evidence="11">
        <dbReference type="Rhea" id="RHEA:61341"/>
    </physiologicalReaction>
</comment>
<dbReference type="PROSITE" id="PS00166">
    <property type="entry name" value="ENOYL_COA_HYDRATASE"/>
    <property type="match status" value="1"/>
</dbReference>
<evidence type="ECO:0000256" key="5">
    <source>
        <dbReference type="ARBA" id="ARBA00036343"/>
    </source>
</evidence>
<dbReference type="InterPro" id="IPR001753">
    <property type="entry name" value="Enoyl-CoA_hydra/iso"/>
</dbReference>
<evidence type="ECO:0000256" key="4">
    <source>
        <dbReference type="ARBA" id="ARBA00023239"/>
    </source>
</evidence>
<dbReference type="FunFam" id="3.90.226.10:FF:000109">
    <property type="entry name" value="Enoyl-CoA hydratase, putative"/>
    <property type="match status" value="1"/>
</dbReference>
<dbReference type="VEuPathDB" id="VectorBase:LDEU001018"/>